<protein>
    <submittedName>
        <fullName evidence="3">Acyltransferase</fullName>
    </submittedName>
</protein>
<organism evidence="3 4">
    <name type="scientific">Caulobacter mirabilis</name>
    <dbReference type="NCBI Taxonomy" id="69666"/>
    <lineage>
        <taxon>Bacteria</taxon>
        <taxon>Pseudomonadati</taxon>
        <taxon>Pseudomonadota</taxon>
        <taxon>Alphaproteobacteria</taxon>
        <taxon>Caulobacterales</taxon>
        <taxon>Caulobacteraceae</taxon>
        <taxon>Caulobacter</taxon>
    </lineage>
</organism>
<keyword evidence="1" id="KW-1133">Transmembrane helix</keyword>
<feature type="transmembrane region" description="Helical" evidence="1">
    <location>
        <begin position="32"/>
        <end position="53"/>
    </location>
</feature>
<dbReference type="EMBL" id="CP024201">
    <property type="protein sequence ID" value="ATQ43156.1"/>
    <property type="molecule type" value="Genomic_DNA"/>
</dbReference>
<feature type="transmembrane region" description="Helical" evidence="1">
    <location>
        <begin position="104"/>
        <end position="124"/>
    </location>
</feature>
<feature type="transmembrane region" description="Helical" evidence="1">
    <location>
        <begin position="257"/>
        <end position="276"/>
    </location>
</feature>
<evidence type="ECO:0000259" key="2">
    <source>
        <dbReference type="Pfam" id="PF01757"/>
    </source>
</evidence>
<evidence type="ECO:0000313" key="4">
    <source>
        <dbReference type="Proteomes" id="UP000228945"/>
    </source>
</evidence>
<keyword evidence="4" id="KW-1185">Reference proteome</keyword>
<dbReference type="KEGG" id="cmb:CSW64_12390"/>
<keyword evidence="1" id="KW-0472">Membrane</keyword>
<feature type="transmembrane region" description="Helical" evidence="1">
    <location>
        <begin position="202"/>
        <end position="221"/>
    </location>
</feature>
<dbReference type="Pfam" id="PF01757">
    <property type="entry name" value="Acyl_transf_3"/>
    <property type="match status" value="1"/>
</dbReference>
<keyword evidence="1" id="KW-0812">Transmembrane</keyword>
<sequence length="369" mass="40648">MRRHHPFRLDLDAPMTRPITRPTLDTLQAGRAFAALVVLLFHVEITLALPQYLGREIHPVFDMGYSGVHFFFVLSGFVIMLAHGRDLGRPEAVSEFVWKRFRRIYPPLWIVLLAMLPLVLAAPAVNHNAPLDPLDLLSAFALAPALHEPLLSVAWTLRHEMLFYAVFGLIIWRPKLGLSVGAIWMALSAVLPWLGIDDWLRFFFTSQHLLFGFGALAYVALERGWVRLPRLTLFVGIALFTVTWSIPLLKLPLNGVIGNWAFGLGAALAIAGAAAVERGRGLRTPRALAFLGEASYAVYLAHLPIIYLAAEVIDRSAVLRGLPAPLLFWSVAAVSLAVGVAFHLAVEKPLLKRLPNRSPLRAATGGALP</sequence>
<dbReference type="InterPro" id="IPR050879">
    <property type="entry name" value="Acyltransferase_3"/>
</dbReference>
<dbReference type="Proteomes" id="UP000228945">
    <property type="component" value="Chromosome"/>
</dbReference>
<dbReference type="OrthoDB" id="9767863at2"/>
<dbReference type="GO" id="GO:0016020">
    <property type="term" value="C:membrane"/>
    <property type="evidence" value="ECO:0007669"/>
    <property type="project" value="TreeGrafter"/>
</dbReference>
<name>A0A2D2AYR1_9CAUL</name>
<dbReference type="GO" id="GO:0000271">
    <property type="term" value="P:polysaccharide biosynthetic process"/>
    <property type="evidence" value="ECO:0007669"/>
    <property type="project" value="TreeGrafter"/>
</dbReference>
<dbReference type="InterPro" id="IPR002656">
    <property type="entry name" value="Acyl_transf_3_dom"/>
</dbReference>
<feature type="domain" description="Acyltransferase 3" evidence="2">
    <location>
        <begin position="27"/>
        <end position="342"/>
    </location>
</feature>
<accession>A0A2D2AYR1</accession>
<feature type="transmembrane region" description="Helical" evidence="1">
    <location>
        <begin position="65"/>
        <end position="83"/>
    </location>
</feature>
<evidence type="ECO:0000256" key="1">
    <source>
        <dbReference type="SAM" id="Phobius"/>
    </source>
</evidence>
<proteinExistence type="predicted"/>
<dbReference type="PANTHER" id="PTHR23028:SF131">
    <property type="entry name" value="BLR2367 PROTEIN"/>
    <property type="match status" value="1"/>
</dbReference>
<feature type="transmembrane region" description="Helical" evidence="1">
    <location>
        <begin position="288"/>
        <end position="307"/>
    </location>
</feature>
<dbReference type="PANTHER" id="PTHR23028">
    <property type="entry name" value="ACETYLTRANSFERASE"/>
    <property type="match status" value="1"/>
</dbReference>
<feature type="transmembrane region" description="Helical" evidence="1">
    <location>
        <begin position="233"/>
        <end position="251"/>
    </location>
</feature>
<dbReference type="RefSeq" id="WP_099622408.1">
    <property type="nucleotide sequence ID" value="NZ_CP024201.1"/>
</dbReference>
<gene>
    <name evidence="3" type="ORF">CSW64_12390</name>
</gene>
<keyword evidence="3" id="KW-0012">Acyltransferase</keyword>
<evidence type="ECO:0000313" key="3">
    <source>
        <dbReference type="EMBL" id="ATQ43156.1"/>
    </source>
</evidence>
<feature type="transmembrane region" description="Helical" evidence="1">
    <location>
        <begin position="136"/>
        <end position="155"/>
    </location>
</feature>
<dbReference type="GO" id="GO:0016747">
    <property type="term" value="F:acyltransferase activity, transferring groups other than amino-acyl groups"/>
    <property type="evidence" value="ECO:0007669"/>
    <property type="project" value="InterPro"/>
</dbReference>
<keyword evidence="3" id="KW-0808">Transferase</keyword>
<reference evidence="3 4" key="1">
    <citation type="submission" date="2017-10" db="EMBL/GenBank/DDBJ databases">
        <title>Genome sequence of Caulobacter mirabilis FWC38.</title>
        <authorList>
            <person name="Fiebig A."/>
            <person name="Crosson S."/>
        </authorList>
    </citation>
    <scope>NUCLEOTIDE SEQUENCE [LARGE SCALE GENOMIC DNA]</scope>
    <source>
        <strain evidence="3 4">FWC 38</strain>
    </source>
</reference>
<feature type="transmembrane region" description="Helical" evidence="1">
    <location>
        <begin position="327"/>
        <end position="346"/>
    </location>
</feature>
<dbReference type="AlphaFoldDB" id="A0A2D2AYR1"/>